<dbReference type="Gene3D" id="1.50.10.20">
    <property type="match status" value="1"/>
</dbReference>
<name>A0A1F6F0V6_9BACT</name>
<feature type="region of interest" description="Disordered" evidence="1">
    <location>
        <begin position="477"/>
        <end position="501"/>
    </location>
</feature>
<dbReference type="InterPro" id="IPR008930">
    <property type="entry name" value="Terpenoid_cyclase/PrenylTrfase"/>
</dbReference>
<organism evidence="4 5">
    <name type="scientific">Candidatus Kaiserbacteria bacterium RIFCSPLOWO2_01_FULL_54_13</name>
    <dbReference type="NCBI Taxonomy" id="1798512"/>
    <lineage>
        <taxon>Bacteria</taxon>
        <taxon>Candidatus Kaiseribacteriota</taxon>
    </lineage>
</organism>
<dbReference type="EMBL" id="MFLZ01000026">
    <property type="protein sequence ID" value="OGG79495.1"/>
    <property type="molecule type" value="Genomic_DNA"/>
</dbReference>
<evidence type="ECO:0000256" key="1">
    <source>
        <dbReference type="SAM" id="MobiDB-lite"/>
    </source>
</evidence>
<dbReference type="CDD" id="cd00688">
    <property type="entry name" value="ISOPREN_C2_like"/>
    <property type="match status" value="1"/>
</dbReference>
<feature type="chain" id="PRO_5009524301" description="DUF4430 domain-containing protein" evidence="3">
    <location>
        <begin position="27"/>
        <end position="547"/>
    </location>
</feature>
<evidence type="ECO:0000313" key="4">
    <source>
        <dbReference type="EMBL" id="OGG79495.1"/>
    </source>
</evidence>
<dbReference type="STRING" id="1798512.A3A39_04840"/>
<proteinExistence type="predicted"/>
<comment type="caution">
    <text evidence="4">The sequence shown here is derived from an EMBL/GenBank/DDBJ whole genome shotgun (WGS) entry which is preliminary data.</text>
</comment>
<evidence type="ECO:0000313" key="5">
    <source>
        <dbReference type="Proteomes" id="UP000177372"/>
    </source>
</evidence>
<evidence type="ECO:0000256" key="3">
    <source>
        <dbReference type="SAM" id="SignalP"/>
    </source>
</evidence>
<evidence type="ECO:0000256" key="2">
    <source>
        <dbReference type="SAM" id="Phobius"/>
    </source>
</evidence>
<feature type="compositionally biased region" description="Polar residues" evidence="1">
    <location>
        <begin position="490"/>
        <end position="501"/>
    </location>
</feature>
<feature type="transmembrane region" description="Helical" evidence="2">
    <location>
        <begin position="526"/>
        <end position="544"/>
    </location>
</feature>
<dbReference type="Proteomes" id="UP000177372">
    <property type="component" value="Unassembled WGS sequence"/>
</dbReference>
<evidence type="ECO:0008006" key="6">
    <source>
        <dbReference type="Google" id="ProtNLM"/>
    </source>
</evidence>
<sequence length="547" mass="58306">MSCFVRLLSGAVLLFVLVTIPTLTHAQSVEGNIELPDNCTVTDKVGGQHTFPQENSPSEFLAVCALAKALQTGLITDMRLSEFPGFGLFVEGLNGVVAGSDEYWALWLSGAFAECGIECLTLTQGDTISFILTSFEGEERGASIVLHISALTQTSEGNAPAAPSSSSSGGGEYLQGRPFDVSAALNFLADNQNDDGSFASSLLTDWAAIAFGAAEGAGCSDWCQAAHGKLRFYQRSARPELSSATDYERHAMALMALDINPFAETGSDYITPIVDEFDGAQIGDASLVNDDIFALFPLLHAGYAKTDTMIDMIVKFILFKQKTNGSWEGSIDLTAAAIQALALFPARSDAIEAIERAQEFLRRNQNESGIFGTNSFSLSWVLQATRSLGQTPDDWKKSGVTPLGYLGVLQQEDGGVEPMSMRSDTRIWATSYAIPAALAKPWHSILKDFSRPVGTETLSSVSEVVLAPIPSTVSAPITPPKPTPAIVPSQATPSDVEQSGMTAANTTTAQLAAAATPSENEWNSNGIWLAGVALIFSATFYFLFRRA</sequence>
<protein>
    <recommendedName>
        <fullName evidence="6">DUF4430 domain-containing protein</fullName>
    </recommendedName>
</protein>
<dbReference type="Gene3D" id="2.170.130.30">
    <property type="match status" value="1"/>
</dbReference>
<accession>A0A1F6F0V6</accession>
<keyword evidence="2" id="KW-1133">Transmembrane helix</keyword>
<dbReference type="AlphaFoldDB" id="A0A1F6F0V6"/>
<keyword evidence="2" id="KW-0472">Membrane</keyword>
<feature type="signal peptide" evidence="3">
    <location>
        <begin position="1"/>
        <end position="26"/>
    </location>
</feature>
<reference evidence="4 5" key="1">
    <citation type="journal article" date="2016" name="Nat. Commun.">
        <title>Thousands of microbial genomes shed light on interconnected biogeochemical processes in an aquifer system.</title>
        <authorList>
            <person name="Anantharaman K."/>
            <person name="Brown C.T."/>
            <person name="Hug L.A."/>
            <person name="Sharon I."/>
            <person name="Castelle C.J."/>
            <person name="Probst A.J."/>
            <person name="Thomas B.C."/>
            <person name="Singh A."/>
            <person name="Wilkins M.J."/>
            <person name="Karaoz U."/>
            <person name="Brodie E.L."/>
            <person name="Williams K.H."/>
            <person name="Hubbard S.S."/>
            <person name="Banfield J.F."/>
        </authorList>
    </citation>
    <scope>NUCLEOTIDE SEQUENCE [LARGE SCALE GENOMIC DNA]</scope>
</reference>
<gene>
    <name evidence="4" type="ORF">A3A39_04840</name>
</gene>
<dbReference type="SUPFAM" id="SSF48239">
    <property type="entry name" value="Terpenoid cyclases/Protein prenyltransferases"/>
    <property type="match status" value="1"/>
</dbReference>
<keyword evidence="3" id="KW-0732">Signal</keyword>
<keyword evidence="2" id="KW-0812">Transmembrane</keyword>